<evidence type="ECO:0000313" key="3">
    <source>
        <dbReference type="Proteomes" id="UP001163096"/>
    </source>
</evidence>
<keyword evidence="1" id="KW-0812">Transmembrane</keyword>
<evidence type="ECO:0000256" key="1">
    <source>
        <dbReference type="SAM" id="Phobius"/>
    </source>
</evidence>
<keyword evidence="1" id="KW-1133">Transmembrane helix</keyword>
<dbReference type="KEGG" id="mou:OU421_00425"/>
<dbReference type="RefSeq" id="WP_268186601.1">
    <property type="nucleotide sequence ID" value="NZ_CP113361.1"/>
</dbReference>
<feature type="transmembrane region" description="Helical" evidence="1">
    <location>
        <begin position="12"/>
        <end position="30"/>
    </location>
</feature>
<dbReference type="EMBL" id="CP113361">
    <property type="protein sequence ID" value="WAI01375.1"/>
    <property type="molecule type" value="Genomic_DNA"/>
</dbReference>
<feature type="transmembrane region" description="Helical" evidence="1">
    <location>
        <begin position="36"/>
        <end position="54"/>
    </location>
</feature>
<keyword evidence="3" id="KW-1185">Reference proteome</keyword>
<reference evidence="2" key="1">
    <citation type="submission" date="2022-11" db="EMBL/GenBank/DDBJ databases">
        <title>Complete genome sequence of Methanogenium organophilum DSM 3596.</title>
        <authorList>
            <person name="Chen S.-C."/>
            <person name="Lai S.-J."/>
            <person name="You Y.-T."/>
        </authorList>
    </citation>
    <scope>NUCLEOTIDE SEQUENCE</scope>
    <source>
        <strain evidence="2">DSM 3596</strain>
    </source>
</reference>
<organism evidence="2 3">
    <name type="scientific">Methanogenium organophilum</name>
    <dbReference type="NCBI Taxonomy" id="2199"/>
    <lineage>
        <taxon>Archaea</taxon>
        <taxon>Methanobacteriati</taxon>
        <taxon>Methanobacteriota</taxon>
        <taxon>Stenosarchaea group</taxon>
        <taxon>Methanomicrobia</taxon>
        <taxon>Methanomicrobiales</taxon>
        <taxon>Methanomicrobiaceae</taxon>
        <taxon>Methanogenium</taxon>
    </lineage>
</organism>
<dbReference type="Proteomes" id="UP001163096">
    <property type="component" value="Chromosome"/>
</dbReference>
<gene>
    <name evidence="2" type="ORF">OU421_00425</name>
</gene>
<dbReference type="AlphaFoldDB" id="A0A9X9T857"/>
<dbReference type="GeneID" id="76833521"/>
<accession>A0A9X9T857</accession>
<evidence type="ECO:0000313" key="2">
    <source>
        <dbReference type="EMBL" id="WAI01375.1"/>
    </source>
</evidence>
<sequence>MVRLDRIEFVKLLVSVFAGIFGGNIARNYFGDQIAGLFVTVVVLVVCYGALDFVDRRYIHRETK</sequence>
<proteinExistence type="predicted"/>
<keyword evidence="1" id="KW-0472">Membrane</keyword>
<name>A0A9X9T857_METOG</name>
<protein>
    <submittedName>
        <fullName evidence="2">Uncharacterized protein</fullName>
    </submittedName>
</protein>